<dbReference type="PANTHER" id="PTHR48267">
    <property type="entry name" value="CUPREDOXIN SUPERFAMILY PROTEIN"/>
    <property type="match status" value="1"/>
</dbReference>
<reference evidence="8 9" key="1">
    <citation type="submission" date="2019-03" db="EMBL/GenBank/DDBJ databases">
        <title>Genomic Encyclopedia of Type Strains, Phase IV (KMG-IV): sequencing the most valuable type-strain genomes for metagenomic binning, comparative biology and taxonomic classification.</title>
        <authorList>
            <person name="Goeker M."/>
        </authorList>
    </citation>
    <scope>NUCLEOTIDE SEQUENCE [LARGE SCALE GENOMIC DNA]</scope>
    <source>
        <strain evidence="8 9">DSM 44684</strain>
    </source>
</reference>
<dbReference type="Gene3D" id="2.60.40.420">
    <property type="entry name" value="Cupredoxins - blue copper proteins"/>
    <property type="match status" value="3"/>
</dbReference>
<feature type="compositionally biased region" description="Basic and acidic residues" evidence="4">
    <location>
        <begin position="10"/>
        <end position="20"/>
    </location>
</feature>
<dbReference type="Proteomes" id="UP000294856">
    <property type="component" value="Unassembled WGS sequence"/>
</dbReference>
<feature type="domain" description="Plastocyanin-like" evidence="6">
    <location>
        <begin position="444"/>
        <end position="559"/>
    </location>
</feature>
<dbReference type="InterPro" id="IPR011707">
    <property type="entry name" value="Cu-oxidase-like_N"/>
</dbReference>
<dbReference type="InterPro" id="IPR011706">
    <property type="entry name" value="Cu-oxidase_C"/>
</dbReference>
<evidence type="ECO:0000256" key="1">
    <source>
        <dbReference type="ARBA" id="ARBA00010609"/>
    </source>
</evidence>
<dbReference type="PANTHER" id="PTHR48267:SF1">
    <property type="entry name" value="BILIRUBIN OXIDASE"/>
    <property type="match status" value="1"/>
</dbReference>
<keyword evidence="9" id="KW-1185">Reference proteome</keyword>
<dbReference type="InterPro" id="IPR045087">
    <property type="entry name" value="Cu-oxidase_fam"/>
</dbReference>
<keyword evidence="2" id="KW-0479">Metal-binding</keyword>
<dbReference type="Pfam" id="PF07731">
    <property type="entry name" value="Cu-oxidase_2"/>
    <property type="match status" value="1"/>
</dbReference>
<dbReference type="STRING" id="1210063.GCA_001612665_05429"/>
<accession>A0A4R1FFI7</accession>
<dbReference type="PROSITE" id="PS00080">
    <property type="entry name" value="MULTICOPPER_OXIDASE2"/>
    <property type="match status" value="1"/>
</dbReference>
<name>A0A4R1FFI7_9NOCA</name>
<keyword evidence="5" id="KW-0812">Transmembrane</keyword>
<evidence type="ECO:0000259" key="6">
    <source>
        <dbReference type="Pfam" id="PF07731"/>
    </source>
</evidence>
<keyword evidence="5" id="KW-1133">Transmembrane helix</keyword>
<comment type="caution">
    <text evidence="8">The sequence shown here is derived from an EMBL/GenBank/DDBJ whole genome shotgun (WGS) entry which is preliminary data.</text>
</comment>
<gene>
    <name evidence="8" type="ORF">DFR71_5744</name>
</gene>
<dbReference type="InterPro" id="IPR002355">
    <property type="entry name" value="Cu_oxidase_Cu_BS"/>
</dbReference>
<evidence type="ECO:0000256" key="5">
    <source>
        <dbReference type="SAM" id="Phobius"/>
    </source>
</evidence>
<dbReference type="GO" id="GO:0016491">
    <property type="term" value="F:oxidoreductase activity"/>
    <property type="evidence" value="ECO:0007669"/>
    <property type="project" value="UniProtKB-KW"/>
</dbReference>
<dbReference type="SUPFAM" id="SSF49503">
    <property type="entry name" value="Cupredoxins"/>
    <property type="match status" value="3"/>
</dbReference>
<comment type="similarity">
    <text evidence="1">Belongs to the multicopper oxidase family.</text>
</comment>
<keyword evidence="3" id="KW-0560">Oxidoreductase</keyword>
<evidence type="ECO:0000256" key="4">
    <source>
        <dbReference type="SAM" id="MobiDB-lite"/>
    </source>
</evidence>
<dbReference type="CDD" id="cd13890">
    <property type="entry name" value="CuRO_3_CueO_FtsP"/>
    <property type="match status" value="1"/>
</dbReference>
<sequence>MVGLVTGSREPGENTRDRASDVVGDGALSGARLVVVFDSLSLNTFGQESGVEPGMYPDVGRRSRSYRRCMASPPRRLRRFLLGACALVVTLVTAIAAGVTWTWSAADVSTVGSTEFTRPLRIPPVAESTVDSTGTRVFALDMRTGTTEFEPGRATETWGFNGGYLGPTVRAARGERVRVQVRNQLPEASTVHWHGMHLPAAMDGGPHQMVDPGASWTPEWTVDQPASTLWYHPHPHGATEDHVRRGLAGMFLIDDAPSARLSLPNTYGVDDIPVIVQDLRLRGRRLDGAHTIFRDIGFLGDRTMVNGTLSPYQEVGDELVRLRVLNASTARIYTFAFDDARSFAMIGSDGGLLERPTTLDHLRLSPGERAEIVVRVRPGERTVLRSEKLQAGLGFWSNRFSGGDDTFDVLELRAATTLRPSDALPQALVPPSIPDGTDSVTDRRFDLTLAGINGERMDMGRIDTIVTRGTTETWVVRNVDGMPHNFHVHDVQFRVLEYGGSPPPPELSGAKDTIFLPPNTATTLALRFDGPADPTTPYMYHCHLLWHEEVGMMGQFTVVEPGQQAETPPRHAH</sequence>
<organism evidence="8 9">
    <name type="scientific">Nocardia alba</name>
    <dbReference type="NCBI Taxonomy" id="225051"/>
    <lineage>
        <taxon>Bacteria</taxon>
        <taxon>Bacillati</taxon>
        <taxon>Actinomycetota</taxon>
        <taxon>Actinomycetes</taxon>
        <taxon>Mycobacteriales</taxon>
        <taxon>Nocardiaceae</taxon>
        <taxon>Nocardia</taxon>
    </lineage>
</organism>
<proteinExistence type="inferred from homology"/>
<evidence type="ECO:0000313" key="8">
    <source>
        <dbReference type="EMBL" id="TCJ93103.1"/>
    </source>
</evidence>
<dbReference type="CDD" id="cd04232">
    <property type="entry name" value="CuRO_1_CueO_FtsP"/>
    <property type="match status" value="1"/>
</dbReference>
<keyword evidence="5" id="KW-0472">Membrane</keyword>
<dbReference type="Pfam" id="PF07732">
    <property type="entry name" value="Cu-oxidase_3"/>
    <property type="match status" value="1"/>
</dbReference>
<feature type="region of interest" description="Disordered" evidence="4">
    <location>
        <begin position="1"/>
        <end position="21"/>
    </location>
</feature>
<dbReference type="EMBL" id="SMFR01000006">
    <property type="protein sequence ID" value="TCJ93103.1"/>
    <property type="molecule type" value="Genomic_DNA"/>
</dbReference>
<feature type="domain" description="Plastocyanin-like" evidence="7">
    <location>
        <begin position="143"/>
        <end position="256"/>
    </location>
</feature>
<dbReference type="InterPro" id="IPR008972">
    <property type="entry name" value="Cupredoxin"/>
</dbReference>
<evidence type="ECO:0000313" key="9">
    <source>
        <dbReference type="Proteomes" id="UP000294856"/>
    </source>
</evidence>
<evidence type="ECO:0000256" key="3">
    <source>
        <dbReference type="ARBA" id="ARBA00023002"/>
    </source>
</evidence>
<evidence type="ECO:0000259" key="7">
    <source>
        <dbReference type="Pfam" id="PF07732"/>
    </source>
</evidence>
<protein>
    <submittedName>
        <fullName evidence="8">FtsP/CotA-like multicopper oxidase with cupredoxin domain</fullName>
    </submittedName>
</protein>
<dbReference type="AlphaFoldDB" id="A0A4R1FFI7"/>
<feature type="transmembrane region" description="Helical" evidence="5">
    <location>
        <begin position="80"/>
        <end position="103"/>
    </location>
</feature>
<evidence type="ECO:0000256" key="2">
    <source>
        <dbReference type="ARBA" id="ARBA00022723"/>
    </source>
</evidence>
<dbReference type="GO" id="GO:0005507">
    <property type="term" value="F:copper ion binding"/>
    <property type="evidence" value="ECO:0007669"/>
    <property type="project" value="InterPro"/>
</dbReference>
<dbReference type="CDD" id="cd13867">
    <property type="entry name" value="CuRO_2_CueO_FtsP"/>
    <property type="match status" value="1"/>
</dbReference>